<keyword evidence="3" id="KW-1185">Reference proteome</keyword>
<gene>
    <name evidence="2" type="ORF">KOI35_44740</name>
</gene>
<accession>A0ABS5Z4L5</accession>
<sequence length="114" mass="12215">MTSPVPYAAYPTTPPWGTPAAPPAAEALEAIRPMPASRLFVRFPEEMARAARPQAPAWLPVVFWTLLLGVPGAVSAVRRSADARRGGHERYPYWIAFGTVLAAAGVALTMLGLF</sequence>
<feature type="transmembrane region" description="Helical" evidence="1">
    <location>
        <begin position="91"/>
        <end position="113"/>
    </location>
</feature>
<keyword evidence="1" id="KW-0472">Membrane</keyword>
<comment type="caution">
    <text evidence="2">The sequence shown here is derived from an EMBL/GenBank/DDBJ whole genome shotgun (WGS) entry which is preliminary data.</text>
</comment>
<keyword evidence="1" id="KW-0812">Transmembrane</keyword>
<evidence type="ECO:0000256" key="1">
    <source>
        <dbReference type="SAM" id="Phobius"/>
    </source>
</evidence>
<evidence type="ECO:0008006" key="4">
    <source>
        <dbReference type="Google" id="ProtNLM"/>
    </source>
</evidence>
<reference evidence="2 3" key="1">
    <citation type="submission" date="2021-06" db="EMBL/GenBank/DDBJ databases">
        <title>Actinoplanes lichenicola sp. nov., and Actinoplanes ovalisporus sp. nov., isolated from lichen in Thailand.</title>
        <authorList>
            <person name="Saeng-In P."/>
            <person name="Kanchanasin P."/>
            <person name="Yuki M."/>
            <person name="Kudo T."/>
            <person name="Ohkuma M."/>
            <person name="Phongsopitanun W."/>
            <person name="Tanasupawat S."/>
        </authorList>
    </citation>
    <scope>NUCLEOTIDE SEQUENCE [LARGE SCALE GENOMIC DNA]</scope>
    <source>
        <strain evidence="2 3">NBRC 110975</strain>
    </source>
</reference>
<proteinExistence type="predicted"/>
<evidence type="ECO:0000313" key="3">
    <source>
        <dbReference type="Proteomes" id="UP001519654"/>
    </source>
</evidence>
<protein>
    <recommendedName>
        <fullName evidence="4">Integral membrane protein</fullName>
    </recommendedName>
</protein>
<feature type="transmembrane region" description="Helical" evidence="1">
    <location>
        <begin position="57"/>
        <end position="79"/>
    </location>
</feature>
<dbReference type="EMBL" id="JAHKKG010000021">
    <property type="protein sequence ID" value="MBU2670631.1"/>
    <property type="molecule type" value="Genomic_DNA"/>
</dbReference>
<dbReference type="RefSeq" id="WP_215795859.1">
    <property type="nucleotide sequence ID" value="NZ_JAHKKG010000021.1"/>
</dbReference>
<keyword evidence="1" id="KW-1133">Transmembrane helix</keyword>
<dbReference type="Proteomes" id="UP001519654">
    <property type="component" value="Unassembled WGS sequence"/>
</dbReference>
<name>A0ABS5Z4L5_9ACTN</name>
<evidence type="ECO:0000313" key="2">
    <source>
        <dbReference type="EMBL" id="MBU2670631.1"/>
    </source>
</evidence>
<organism evidence="2 3">
    <name type="scientific">Paractinoplanes bogorensis</name>
    <dbReference type="NCBI Taxonomy" id="1610840"/>
    <lineage>
        <taxon>Bacteria</taxon>
        <taxon>Bacillati</taxon>
        <taxon>Actinomycetota</taxon>
        <taxon>Actinomycetes</taxon>
        <taxon>Micromonosporales</taxon>
        <taxon>Micromonosporaceae</taxon>
        <taxon>Paractinoplanes</taxon>
    </lineage>
</organism>